<keyword evidence="3" id="KW-0472">Membrane</keyword>
<dbReference type="InterPro" id="IPR004843">
    <property type="entry name" value="Calcineurin-like_PHP"/>
</dbReference>
<dbReference type="Pfam" id="PF14008">
    <property type="entry name" value="Metallophos_C"/>
    <property type="match status" value="1"/>
</dbReference>
<keyword evidence="6" id="KW-1185">Reference proteome</keyword>
<gene>
    <name evidence="7" type="primary">LOC101863180</name>
</gene>
<feature type="domain" description="Purple acid phosphatase C-terminal" evidence="5">
    <location>
        <begin position="248"/>
        <end position="312"/>
    </location>
</feature>
<evidence type="ECO:0000313" key="6">
    <source>
        <dbReference type="Proteomes" id="UP000694888"/>
    </source>
</evidence>
<dbReference type="InterPro" id="IPR029052">
    <property type="entry name" value="Metallo-depent_PP-like"/>
</dbReference>
<keyword evidence="3" id="KW-1133">Transmembrane helix</keyword>
<dbReference type="CDD" id="cd00839">
    <property type="entry name" value="MPP_PAPs"/>
    <property type="match status" value="1"/>
</dbReference>
<protein>
    <submittedName>
        <fullName evidence="7">Acid phosphatase type 7 isoform X1</fullName>
    </submittedName>
</protein>
<feature type="domain" description="Calcineurin-like phosphoesterase" evidence="4">
    <location>
        <begin position="29"/>
        <end position="220"/>
    </location>
</feature>
<feature type="compositionally biased region" description="Acidic residues" evidence="2">
    <location>
        <begin position="432"/>
        <end position="444"/>
    </location>
</feature>
<dbReference type="GeneID" id="101863180"/>
<evidence type="ECO:0000259" key="5">
    <source>
        <dbReference type="Pfam" id="PF14008"/>
    </source>
</evidence>
<evidence type="ECO:0000256" key="2">
    <source>
        <dbReference type="SAM" id="MobiDB-lite"/>
    </source>
</evidence>
<feature type="region of interest" description="Disordered" evidence="2">
    <location>
        <begin position="427"/>
        <end position="457"/>
    </location>
</feature>
<dbReference type="InterPro" id="IPR041792">
    <property type="entry name" value="MPP_PAP"/>
</dbReference>
<evidence type="ECO:0000259" key="4">
    <source>
        <dbReference type="Pfam" id="PF00149"/>
    </source>
</evidence>
<dbReference type="Gene3D" id="3.60.21.10">
    <property type="match status" value="1"/>
</dbReference>
<dbReference type="Proteomes" id="UP000694888">
    <property type="component" value="Unplaced"/>
</dbReference>
<keyword evidence="1" id="KW-0325">Glycoprotein</keyword>
<dbReference type="InterPro" id="IPR025733">
    <property type="entry name" value="PAPs_C"/>
</dbReference>
<feature type="compositionally biased region" description="Basic and acidic residues" evidence="2">
    <location>
        <begin position="447"/>
        <end position="457"/>
    </location>
</feature>
<dbReference type="Pfam" id="PF00149">
    <property type="entry name" value="Metallophos"/>
    <property type="match status" value="1"/>
</dbReference>
<evidence type="ECO:0000313" key="7">
    <source>
        <dbReference type="RefSeq" id="XP_005096460.1"/>
    </source>
</evidence>
<feature type="transmembrane region" description="Helical" evidence="3">
    <location>
        <begin position="381"/>
        <end position="404"/>
    </location>
</feature>
<dbReference type="RefSeq" id="XP_005096460.1">
    <property type="nucleotide sequence ID" value="XM_005096403.3"/>
</dbReference>
<dbReference type="PANTHER" id="PTHR45867">
    <property type="entry name" value="PURPLE ACID PHOSPHATASE"/>
    <property type="match status" value="1"/>
</dbReference>
<accession>A0ABM0JLF3</accession>
<reference evidence="7" key="1">
    <citation type="submission" date="2025-08" db="UniProtKB">
        <authorList>
            <consortium name="RefSeq"/>
        </authorList>
    </citation>
    <scope>IDENTIFICATION</scope>
</reference>
<name>A0ABM0JLF3_APLCA</name>
<dbReference type="SUPFAM" id="SSF56300">
    <property type="entry name" value="Metallo-dependent phosphatases"/>
    <property type="match status" value="1"/>
</dbReference>
<organism evidence="6 7">
    <name type="scientific">Aplysia californica</name>
    <name type="common">California sea hare</name>
    <dbReference type="NCBI Taxonomy" id="6500"/>
    <lineage>
        <taxon>Eukaryota</taxon>
        <taxon>Metazoa</taxon>
        <taxon>Spiralia</taxon>
        <taxon>Lophotrochozoa</taxon>
        <taxon>Mollusca</taxon>
        <taxon>Gastropoda</taxon>
        <taxon>Heterobranchia</taxon>
        <taxon>Euthyneura</taxon>
        <taxon>Tectipleura</taxon>
        <taxon>Aplysiida</taxon>
        <taxon>Aplysioidea</taxon>
        <taxon>Aplysiidae</taxon>
        <taxon>Aplysia</taxon>
    </lineage>
</organism>
<proteinExistence type="predicted"/>
<keyword evidence="3" id="KW-0812">Transmembrane</keyword>
<dbReference type="PANTHER" id="PTHR45867:SF3">
    <property type="entry name" value="ACID PHOSPHATASE TYPE 7"/>
    <property type="match status" value="1"/>
</dbReference>
<evidence type="ECO:0000256" key="3">
    <source>
        <dbReference type="SAM" id="Phobius"/>
    </source>
</evidence>
<evidence type="ECO:0000256" key="1">
    <source>
        <dbReference type="ARBA" id="ARBA00023180"/>
    </source>
</evidence>
<sequence length="457" mass="51481">MSNTAESGTFFFKTPKAPTVNSSSELQMLVLSDLSTTSGAIPKLVQEAQRGGKYSAILHTGNIAVNMSTDGGKNADKYFTRLEPAFARVPYMTAPGEAEIEDDLYTHYLHRLSMPQSEWPITLDRMWYSVDIGPVHLISYSTDVFYTSEGKYASVQHDWLIKDLKVANENREKVPWVVAFGHEPMYCSYEDPDLACNKKTSLVKTGLEDIFYHYGADIILQSYGKAYERSFPMYKNVAVADNYTNPLAPVLIVNGGATTWQEEYNFTKSAPGWVAKRITNFTEPSYGRLRIFNSTVAKYEQVAFEDGSVLDTFSIFQEKHGQFSTESLSPNITAEINQEILDAGGKPGTYGHGVLNIDEIGHTDIKSKITEMLKGDNKTRLIIGVSAGSFIIAVLVIICIVRRVRRRRRVTRRWEQMDINYGKKFYSKAPDKDEDNDFEIDMSEGTEPTRKLLEADD</sequence>